<dbReference type="Proteomes" id="UP000799324">
    <property type="component" value="Unassembled WGS sequence"/>
</dbReference>
<feature type="region of interest" description="Disordered" evidence="1">
    <location>
        <begin position="38"/>
        <end position="95"/>
    </location>
</feature>
<dbReference type="AlphaFoldDB" id="A0A6A6TAT9"/>
<evidence type="ECO:0000313" key="3">
    <source>
        <dbReference type="Proteomes" id="UP000799324"/>
    </source>
</evidence>
<proteinExistence type="predicted"/>
<keyword evidence="3" id="KW-1185">Reference proteome</keyword>
<evidence type="ECO:0000256" key="1">
    <source>
        <dbReference type="SAM" id="MobiDB-lite"/>
    </source>
</evidence>
<feature type="compositionally biased region" description="Basic and acidic residues" evidence="1">
    <location>
        <begin position="81"/>
        <end position="95"/>
    </location>
</feature>
<reference evidence="2" key="1">
    <citation type="journal article" date="2020" name="Stud. Mycol.">
        <title>101 Dothideomycetes genomes: a test case for predicting lifestyles and emergence of pathogens.</title>
        <authorList>
            <person name="Haridas S."/>
            <person name="Albert R."/>
            <person name="Binder M."/>
            <person name="Bloem J."/>
            <person name="Labutti K."/>
            <person name="Salamov A."/>
            <person name="Andreopoulos B."/>
            <person name="Baker S."/>
            <person name="Barry K."/>
            <person name="Bills G."/>
            <person name="Bluhm B."/>
            <person name="Cannon C."/>
            <person name="Castanera R."/>
            <person name="Culley D."/>
            <person name="Daum C."/>
            <person name="Ezra D."/>
            <person name="Gonzalez J."/>
            <person name="Henrissat B."/>
            <person name="Kuo A."/>
            <person name="Liang C."/>
            <person name="Lipzen A."/>
            <person name="Lutzoni F."/>
            <person name="Magnuson J."/>
            <person name="Mondo S."/>
            <person name="Nolan M."/>
            <person name="Ohm R."/>
            <person name="Pangilinan J."/>
            <person name="Park H.-J."/>
            <person name="Ramirez L."/>
            <person name="Alfaro M."/>
            <person name="Sun H."/>
            <person name="Tritt A."/>
            <person name="Yoshinaga Y."/>
            <person name="Zwiers L.-H."/>
            <person name="Turgeon B."/>
            <person name="Goodwin S."/>
            <person name="Spatafora J."/>
            <person name="Crous P."/>
            <person name="Grigoriev I."/>
        </authorList>
    </citation>
    <scope>NUCLEOTIDE SEQUENCE</scope>
    <source>
        <strain evidence="2">CBS 122681</strain>
    </source>
</reference>
<accession>A0A6A6TAT9</accession>
<dbReference type="OrthoDB" id="3797550at2759"/>
<sequence length="95" mass="9760">MPHATISARKVASDITEGMKTVINEAIVWADQKASDLGADEEKGAGPYASPATCTPSDLDPIASGVLPAMEAGSPGKPKRAAAEKPNDNKENKGN</sequence>
<gene>
    <name evidence="2" type="ORF">K491DRAFT_597678</name>
</gene>
<dbReference type="EMBL" id="MU004341">
    <property type="protein sequence ID" value="KAF2656023.1"/>
    <property type="molecule type" value="Genomic_DNA"/>
</dbReference>
<organism evidence="2 3">
    <name type="scientific">Lophiostoma macrostomum CBS 122681</name>
    <dbReference type="NCBI Taxonomy" id="1314788"/>
    <lineage>
        <taxon>Eukaryota</taxon>
        <taxon>Fungi</taxon>
        <taxon>Dikarya</taxon>
        <taxon>Ascomycota</taxon>
        <taxon>Pezizomycotina</taxon>
        <taxon>Dothideomycetes</taxon>
        <taxon>Pleosporomycetidae</taxon>
        <taxon>Pleosporales</taxon>
        <taxon>Lophiostomataceae</taxon>
        <taxon>Lophiostoma</taxon>
    </lineage>
</organism>
<name>A0A6A6TAT9_9PLEO</name>
<protein>
    <submittedName>
        <fullName evidence="2">Uncharacterized protein</fullName>
    </submittedName>
</protein>
<evidence type="ECO:0000313" key="2">
    <source>
        <dbReference type="EMBL" id="KAF2656023.1"/>
    </source>
</evidence>